<name>A0A1K2IKJ8_9FLAO</name>
<accession>A0A1K2IKJ8</accession>
<protein>
    <submittedName>
        <fullName evidence="2">Glycosyltransferase involved in cell wall bisynthesis</fullName>
    </submittedName>
</protein>
<dbReference type="GO" id="GO:0016758">
    <property type="term" value="F:hexosyltransferase activity"/>
    <property type="evidence" value="ECO:0007669"/>
    <property type="project" value="UniProtKB-ARBA"/>
</dbReference>
<proteinExistence type="predicted"/>
<evidence type="ECO:0000259" key="1">
    <source>
        <dbReference type="Pfam" id="PF00535"/>
    </source>
</evidence>
<dbReference type="Pfam" id="PF00535">
    <property type="entry name" value="Glycos_transf_2"/>
    <property type="match status" value="1"/>
</dbReference>
<dbReference type="Gene3D" id="3.90.550.10">
    <property type="entry name" value="Spore Coat Polysaccharide Biosynthesis Protein SpsA, Chain A"/>
    <property type="match status" value="1"/>
</dbReference>
<keyword evidence="2" id="KW-0808">Transferase</keyword>
<dbReference type="EMBL" id="FPKV01000002">
    <property type="protein sequence ID" value="SFZ92961.1"/>
    <property type="molecule type" value="Genomic_DNA"/>
</dbReference>
<keyword evidence="3" id="KW-1185">Reference proteome</keyword>
<sequence>MQKLSIITVNYNNKFGLQRTLDSVLSQAWQGFEYIVIDGGSTDGSKELIESNKKHLSFWVSEPDNGIYNAMNKGINVAKGDYLFFLNSGDDFIDSTSLEKIASCLTGEDIVYFNINQIKEEVVKVKQTPALLSFAYLHHDLPPHQSTFIKKQLFDKFGYYDEDLKIVSDWKFIIIAFIKHNATYKYVDDVFTNFYYGGISTNEDSMILMKKEREIILNKEFPILMNDLKYKFKLERIIRVLRKSKKIQLLIKLGLINKF</sequence>
<dbReference type="AlphaFoldDB" id="A0A1K2IKJ8"/>
<gene>
    <name evidence="2" type="ORF">SAMN05428642_1021100</name>
</gene>
<dbReference type="InterPro" id="IPR001173">
    <property type="entry name" value="Glyco_trans_2-like"/>
</dbReference>
<dbReference type="SUPFAM" id="SSF53448">
    <property type="entry name" value="Nucleotide-diphospho-sugar transferases"/>
    <property type="match status" value="1"/>
</dbReference>
<dbReference type="OrthoDB" id="9788101at2"/>
<dbReference type="PANTHER" id="PTHR22916">
    <property type="entry name" value="GLYCOSYLTRANSFERASE"/>
    <property type="match status" value="1"/>
</dbReference>
<reference evidence="2 3" key="1">
    <citation type="submission" date="2016-10" db="EMBL/GenBank/DDBJ databases">
        <authorList>
            <person name="de Groot N.N."/>
        </authorList>
    </citation>
    <scope>NUCLEOTIDE SEQUENCE [LARGE SCALE GENOMIC DNA]</scope>
    <source>
        <strain evidence="2 3">DSM 18180</strain>
    </source>
</reference>
<dbReference type="CDD" id="cd06433">
    <property type="entry name" value="GT_2_WfgS_like"/>
    <property type="match status" value="1"/>
</dbReference>
<dbReference type="Proteomes" id="UP000182544">
    <property type="component" value="Unassembled WGS sequence"/>
</dbReference>
<dbReference type="InterPro" id="IPR029044">
    <property type="entry name" value="Nucleotide-diphossugar_trans"/>
</dbReference>
<evidence type="ECO:0000313" key="2">
    <source>
        <dbReference type="EMBL" id="SFZ92961.1"/>
    </source>
</evidence>
<organism evidence="2 3">
    <name type="scientific">Flaviramulus basaltis</name>
    <dbReference type="NCBI Taxonomy" id="369401"/>
    <lineage>
        <taxon>Bacteria</taxon>
        <taxon>Pseudomonadati</taxon>
        <taxon>Bacteroidota</taxon>
        <taxon>Flavobacteriia</taxon>
        <taxon>Flavobacteriales</taxon>
        <taxon>Flavobacteriaceae</taxon>
        <taxon>Flaviramulus</taxon>
    </lineage>
</organism>
<dbReference type="RefSeq" id="WP_072402440.1">
    <property type="nucleotide sequence ID" value="NZ_FPKV01000002.1"/>
</dbReference>
<evidence type="ECO:0000313" key="3">
    <source>
        <dbReference type="Proteomes" id="UP000182544"/>
    </source>
</evidence>
<feature type="domain" description="Glycosyltransferase 2-like" evidence="1">
    <location>
        <begin position="5"/>
        <end position="129"/>
    </location>
</feature>
<dbReference type="PANTHER" id="PTHR22916:SF67">
    <property type="entry name" value="COLANIC ACID BIOSYNTHESIS GLYCOSYL TRANSFERASE WCAE-RELATED"/>
    <property type="match status" value="1"/>
</dbReference>
<dbReference type="STRING" id="369401.SAMN05428642_1021100"/>